<dbReference type="Pfam" id="PF17115">
    <property type="entry name" value="Toast_rack_N"/>
    <property type="match status" value="1"/>
</dbReference>
<keyword evidence="1" id="KW-0732">Signal</keyword>
<dbReference type="InterPro" id="IPR031346">
    <property type="entry name" value="DUF2154_N"/>
</dbReference>
<feature type="signal peptide" evidence="1">
    <location>
        <begin position="1"/>
        <end position="20"/>
    </location>
</feature>
<sequence length="248" mass="27444">MSIKKLFSVFILVIIVFATACTNKIKITNTRNTNEETKKETKIIDSNGAEKAKVNLNFGVGNLNISGNEEKLMKGNFIYSKKEWKPEIKHEVKNKEGEITVSQSSLNGENISLNKKEYNEWNINLNEKIPMEINLNLGVGDVKGDLNKINLKKLKVDVGVGKVKLDISGNYKNNVKVDIQGGVGESTIYLPKSIGVKIKVEKGVGNVKANGFIVEDENLYKNSQYGKSKNSLDVNIEAGVGAINIEQR</sequence>
<dbReference type="STRING" id="1962263.BS637_11915"/>
<gene>
    <name evidence="4" type="ORF">BS637_11915</name>
    <name evidence="5" type="ORF">BS638_13650</name>
</gene>
<organism evidence="5 7">
    <name type="scientific">Clostridium tepidum</name>
    <dbReference type="NCBI Taxonomy" id="1962263"/>
    <lineage>
        <taxon>Bacteria</taxon>
        <taxon>Bacillati</taxon>
        <taxon>Bacillota</taxon>
        <taxon>Clostridia</taxon>
        <taxon>Eubacteriales</taxon>
        <taxon>Clostridiaceae</taxon>
        <taxon>Clostridium</taxon>
    </lineage>
</organism>
<protein>
    <recommendedName>
        <fullName evidence="8">DUF2154 domain-containing protein</fullName>
    </recommendedName>
</protein>
<name>A0A1S9I0E1_9CLOT</name>
<reference evidence="5 7" key="1">
    <citation type="submission" date="2016-12" db="EMBL/GenBank/DDBJ databases">
        <title>Clostridium tepidum sp. nov., a close relative of Clostridium sporogenes and Clostridium botulinum Group I.</title>
        <authorList>
            <person name="Dobritsa A.P."/>
            <person name="Kutumbaka K.K."/>
            <person name="Werner K."/>
            <person name="Wiedmann M."/>
            <person name="Asmus A."/>
            <person name="Samadpour M."/>
        </authorList>
    </citation>
    <scope>NUCLEOTIDE SEQUENCE [LARGE SCALE GENOMIC DNA]</scope>
    <source>
        <strain evidence="5 7">IEH 97212</strain>
    </source>
</reference>
<dbReference type="PROSITE" id="PS51257">
    <property type="entry name" value="PROKAR_LIPOPROTEIN"/>
    <property type="match status" value="1"/>
</dbReference>
<reference evidence="4 6" key="2">
    <citation type="submission" date="2016-12" db="EMBL/GenBank/DDBJ databases">
        <title>Clostridium tepidum sp. nov., a close relative of Clostridium sporogenes and Clostridium botulinum Group I.</title>
        <authorList>
            <person name="Dobritsa A.P."/>
            <person name="Kutumbaka K."/>
            <person name="Werner K."/>
            <person name="Samadpour M."/>
        </authorList>
    </citation>
    <scope>NUCLEOTIDE SEQUENCE [LARGE SCALE GENOMIC DNA]</scope>
    <source>
        <strain evidence="4 6">PE</strain>
    </source>
</reference>
<accession>A0A1S9I0E1</accession>
<dbReference type="Pfam" id="PF09922">
    <property type="entry name" value="LiaF-like_C"/>
    <property type="match status" value="1"/>
</dbReference>
<evidence type="ECO:0008006" key="8">
    <source>
        <dbReference type="Google" id="ProtNLM"/>
    </source>
</evidence>
<feature type="domain" description="Cell wall-active antibiotics response LiaF-like C-terminal" evidence="2">
    <location>
        <begin position="140"/>
        <end position="245"/>
    </location>
</feature>
<proteinExistence type="predicted"/>
<feature type="domain" description="DUF2154" evidence="3">
    <location>
        <begin position="47"/>
        <end position="139"/>
    </location>
</feature>
<dbReference type="Proteomes" id="UP000190206">
    <property type="component" value="Unassembled WGS sequence"/>
</dbReference>
<dbReference type="InterPro" id="IPR024425">
    <property type="entry name" value="LiaF-like_C"/>
</dbReference>
<dbReference type="AlphaFoldDB" id="A0A1S9I0E1"/>
<dbReference type="Proteomes" id="UP000190256">
    <property type="component" value="Unassembled WGS sequence"/>
</dbReference>
<dbReference type="EMBL" id="MRAD01000013">
    <property type="protein sequence ID" value="OOO61479.1"/>
    <property type="molecule type" value="Genomic_DNA"/>
</dbReference>
<evidence type="ECO:0000313" key="7">
    <source>
        <dbReference type="Proteomes" id="UP000190256"/>
    </source>
</evidence>
<evidence type="ECO:0000259" key="3">
    <source>
        <dbReference type="Pfam" id="PF17115"/>
    </source>
</evidence>
<evidence type="ECO:0000313" key="5">
    <source>
        <dbReference type="EMBL" id="OOO63773.1"/>
    </source>
</evidence>
<comment type="caution">
    <text evidence="5">The sequence shown here is derived from an EMBL/GenBank/DDBJ whole genome shotgun (WGS) entry which is preliminary data.</text>
</comment>
<feature type="chain" id="PRO_5011983893" description="DUF2154 domain-containing protein" evidence="1">
    <location>
        <begin position="21"/>
        <end position="248"/>
    </location>
</feature>
<evidence type="ECO:0000313" key="6">
    <source>
        <dbReference type="Proteomes" id="UP000190206"/>
    </source>
</evidence>
<evidence type="ECO:0000256" key="1">
    <source>
        <dbReference type="SAM" id="SignalP"/>
    </source>
</evidence>
<keyword evidence="6" id="KW-1185">Reference proteome</keyword>
<dbReference type="RefSeq" id="WP_078025033.1">
    <property type="nucleotide sequence ID" value="NZ_JADPGM010000005.1"/>
</dbReference>
<dbReference type="EMBL" id="MRAE01000068">
    <property type="protein sequence ID" value="OOO63773.1"/>
    <property type="molecule type" value="Genomic_DNA"/>
</dbReference>
<evidence type="ECO:0000259" key="2">
    <source>
        <dbReference type="Pfam" id="PF09922"/>
    </source>
</evidence>
<evidence type="ECO:0000313" key="4">
    <source>
        <dbReference type="EMBL" id="OOO61479.1"/>
    </source>
</evidence>
<dbReference type="OrthoDB" id="2964960at2"/>